<accession>A0A917XCC4</accession>
<proteinExistence type="predicted"/>
<dbReference type="AlphaFoldDB" id="A0A917XCC4"/>
<name>A0A917XCC4_9ACTN</name>
<comment type="caution">
    <text evidence="2">The sequence shown here is derived from an EMBL/GenBank/DDBJ whole genome shotgun (WGS) entry which is preliminary data.</text>
</comment>
<organism evidence="2 3">
    <name type="scientific">Streptomyces fuscichromogenes</name>
    <dbReference type="NCBI Taxonomy" id="1324013"/>
    <lineage>
        <taxon>Bacteria</taxon>
        <taxon>Bacillati</taxon>
        <taxon>Actinomycetota</taxon>
        <taxon>Actinomycetes</taxon>
        <taxon>Kitasatosporales</taxon>
        <taxon>Streptomycetaceae</taxon>
        <taxon>Streptomyces</taxon>
    </lineage>
</organism>
<reference evidence="2" key="2">
    <citation type="submission" date="2020-09" db="EMBL/GenBank/DDBJ databases">
        <authorList>
            <person name="Sun Q."/>
            <person name="Zhou Y."/>
        </authorList>
    </citation>
    <scope>NUCLEOTIDE SEQUENCE</scope>
    <source>
        <strain evidence="2">CGMCC 4.7110</strain>
    </source>
</reference>
<sequence>MGREAAAMAADPPPRIREATSGGVGVQGTGLHGGVLGLGEGRWDRAAAGVTDCPWRWVVCW</sequence>
<feature type="region of interest" description="Disordered" evidence="1">
    <location>
        <begin position="1"/>
        <end position="24"/>
    </location>
</feature>
<evidence type="ECO:0000313" key="2">
    <source>
        <dbReference type="EMBL" id="GGN08303.1"/>
    </source>
</evidence>
<evidence type="ECO:0000256" key="1">
    <source>
        <dbReference type="SAM" id="MobiDB-lite"/>
    </source>
</evidence>
<dbReference type="Proteomes" id="UP000653411">
    <property type="component" value="Unassembled WGS sequence"/>
</dbReference>
<dbReference type="EMBL" id="BMML01000006">
    <property type="protein sequence ID" value="GGN08303.1"/>
    <property type="molecule type" value="Genomic_DNA"/>
</dbReference>
<protein>
    <submittedName>
        <fullName evidence="2">Uncharacterized protein</fullName>
    </submittedName>
</protein>
<keyword evidence="3" id="KW-1185">Reference proteome</keyword>
<evidence type="ECO:0000313" key="3">
    <source>
        <dbReference type="Proteomes" id="UP000653411"/>
    </source>
</evidence>
<reference evidence="2" key="1">
    <citation type="journal article" date="2014" name="Int. J. Syst. Evol. Microbiol.">
        <title>Complete genome sequence of Corynebacterium casei LMG S-19264T (=DSM 44701T), isolated from a smear-ripened cheese.</title>
        <authorList>
            <consortium name="US DOE Joint Genome Institute (JGI-PGF)"/>
            <person name="Walter F."/>
            <person name="Albersmeier A."/>
            <person name="Kalinowski J."/>
            <person name="Ruckert C."/>
        </authorList>
    </citation>
    <scope>NUCLEOTIDE SEQUENCE</scope>
    <source>
        <strain evidence="2">CGMCC 4.7110</strain>
    </source>
</reference>
<gene>
    <name evidence="2" type="ORF">GCM10011578_033160</name>
</gene>